<feature type="domain" description="Transcription regulator PadR C-terminal" evidence="2">
    <location>
        <begin position="100"/>
        <end position="170"/>
    </location>
</feature>
<dbReference type="GeneID" id="29934673"/>
<dbReference type="PANTHER" id="PTHR43252">
    <property type="entry name" value="TRANSCRIPTIONAL REGULATOR YQJI"/>
    <property type="match status" value="1"/>
</dbReference>
<dbReference type="Proteomes" id="UP000321722">
    <property type="component" value="Unassembled WGS sequence"/>
</dbReference>
<organism evidence="3 4">
    <name type="scientific">Ligilactobacillus aviarius</name>
    <dbReference type="NCBI Taxonomy" id="1606"/>
    <lineage>
        <taxon>Bacteria</taxon>
        <taxon>Bacillati</taxon>
        <taxon>Bacillota</taxon>
        <taxon>Bacilli</taxon>
        <taxon>Lactobacillales</taxon>
        <taxon>Lactobacillaceae</taxon>
        <taxon>Ligilactobacillus</taxon>
    </lineage>
</organism>
<evidence type="ECO:0000313" key="4">
    <source>
        <dbReference type="Proteomes" id="UP000321722"/>
    </source>
</evidence>
<sequence>MPRPRVLPFIILGLLNKNGSMSGRDMIKEFKNEISEFWSVSHSQLYPELQRMLEEGDIEVRKGSSNLKVINYQITKNGIEKLNQWFSESINLKNDDLTSVKLYCIVDRRSPLLSEIFEKEFDLHNQKLKHLKERRQMLFQNQEQINNEYGHYLILTRAIRREKAYLDWLKMNKSKKNR</sequence>
<dbReference type="InterPro" id="IPR036388">
    <property type="entry name" value="WH-like_DNA-bd_sf"/>
</dbReference>
<protein>
    <submittedName>
        <fullName evidence="3">Transcriptional regulator</fullName>
    </submittedName>
</protein>
<comment type="caution">
    <text evidence="3">The sequence shown here is derived from an EMBL/GenBank/DDBJ whole genome shotgun (WGS) entry which is preliminary data.</text>
</comment>
<accession>A0A510WUR7</accession>
<name>A0A510WUR7_9LACO</name>
<dbReference type="Gene3D" id="1.10.10.10">
    <property type="entry name" value="Winged helix-like DNA-binding domain superfamily/Winged helix DNA-binding domain"/>
    <property type="match status" value="1"/>
</dbReference>
<dbReference type="SUPFAM" id="SSF46785">
    <property type="entry name" value="Winged helix' DNA-binding domain"/>
    <property type="match status" value="1"/>
</dbReference>
<keyword evidence="4" id="KW-1185">Reference proteome</keyword>
<evidence type="ECO:0000313" key="3">
    <source>
        <dbReference type="EMBL" id="GEK41765.1"/>
    </source>
</evidence>
<dbReference type="Gene3D" id="6.10.140.190">
    <property type="match status" value="1"/>
</dbReference>
<dbReference type="EMBL" id="BJUI01000005">
    <property type="protein sequence ID" value="GEK41765.1"/>
    <property type="molecule type" value="Genomic_DNA"/>
</dbReference>
<evidence type="ECO:0000259" key="2">
    <source>
        <dbReference type="Pfam" id="PF10400"/>
    </source>
</evidence>
<dbReference type="Pfam" id="PF03551">
    <property type="entry name" value="PadR"/>
    <property type="match status" value="1"/>
</dbReference>
<gene>
    <name evidence="3" type="ORF">LAV01_05970</name>
</gene>
<dbReference type="Pfam" id="PF10400">
    <property type="entry name" value="Vir_act_alpha_C"/>
    <property type="match status" value="1"/>
</dbReference>
<reference evidence="3 4" key="1">
    <citation type="submission" date="2019-07" db="EMBL/GenBank/DDBJ databases">
        <title>Whole genome shotgun sequence of Lactobacillus aviarius subsp. aviarius NBRC 102162.</title>
        <authorList>
            <person name="Hosoyama A."/>
            <person name="Uohara A."/>
            <person name="Ohji S."/>
            <person name="Ichikawa N."/>
        </authorList>
    </citation>
    <scope>NUCLEOTIDE SEQUENCE [LARGE SCALE GENOMIC DNA]</scope>
    <source>
        <strain evidence="3 4">NBRC 102162</strain>
    </source>
</reference>
<dbReference type="PANTHER" id="PTHR43252:SF6">
    <property type="entry name" value="NEGATIVE TRANSCRIPTION REGULATOR PADR"/>
    <property type="match status" value="1"/>
</dbReference>
<dbReference type="AlphaFoldDB" id="A0A510WUR7"/>
<feature type="domain" description="Transcription regulator PadR N-terminal" evidence="1">
    <location>
        <begin position="11"/>
        <end position="83"/>
    </location>
</feature>
<dbReference type="RefSeq" id="WP_057826780.1">
    <property type="nucleotide sequence ID" value="NZ_BAAACL010000010.1"/>
</dbReference>
<dbReference type="InterPro" id="IPR005149">
    <property type="entry name" value="Tscrpt_reg_PadR_N"/>
</dbReference>
<dbReference type="InterPro" id="IPR036390">
    <property type="entry name" value="WH_DNA-bd_sf"/>
</dbReference>
<proteinExistence type="predicted"/>
<evidence type="ECO:0000259" key="1">
    <source>
        <dbReference type="Pfam" id="PF03551"/>
    </source>
</evidence>
<dbReference type="InterPro" id="IPR018309">
    <property type="entry name" value="Tscrpt_reg_PadR_C"/>
</dbReference>